<name>A0A5C5WWU3_9BACT</name>
<dbReference type="OrthoDB" id="9764961at2"/>
<dbReference type="CDD" id="cd02440">
    <property type="entry name" value="AdoMet_MTases"/>
    <property type="match status" value="1"/>
</dbReference>
<feature type="domain" description="Methyltransferase small" evidence="4">
    <location>
        <begin position="195"/>
        <end position="337"/>
    </location>
</feature>
<evidence type="ECO:0000313" key="6">
    <source>
        <dbReference type="Proteomes" id="UP000316598"/>
    </source>
</evidence>
<sequence length="362" mass="40010">MNADSDHLHLAPPQILPPLPSEQLAMQRMSELVAQRIGSVLVMSPGRGQAAWQAPTLWPDASVVSWFVDSHRAAQAELAATQAGHQPSIVCAADLPTQTFDMAVLPVLKTGEAEMNRDLLQQAVQRLRIGGTLISAVNAANDHWLQAQMQALFPKVKCLRTEAGCIYEGTKKAELKKVRRFDSAIEFRVDDQLMTTFSRPSVFSHRSIDTAARIMIREVSISDHDNVLELGCGNGAVALAAASRSRHGRIYAVDCNTRAVECTRRGAEFNQLDNVTAILNHDGELDGQVQSCDLALLNPPYYGEFSIAKHFVNTAIRYVRDGGRIWIVTKQADNYHHQEWSGAIFDGATKVQGYDLICYRKM</sequence>
<keyword evidence="3" id="KW-0949">S-adenosyl-L-methionine</keyword>
<evidence type="ECO:0000256" key="2">
    <source>
        <dbReference type="ARBA" id="ARBA00022679"/>
    </source>
</evidence>
<reference evidence="5 6" key="1">
    <citation type="submission" date="2019-02" db="EMBL/GenBank/DDBJ databases">
        <title>Deep-cultivation of Planctomycetes and their phenomic and genomic characterization uncovers novel biology.</title>
        <authorList>
            <person name="Wiegand S."/>
            <person name="Jogler M."/>
            <person name="Boedeker C."/>
            <person name="Pinto D."/>
            <person name="Vollmers J."/>
            <person name="Rivas-Marin E."/>
            <person name="Kohn T."/>
            <person name="Peeters S.H."/>
            <person name="Heuer A."/>
            <person name="Rast P."/>
            <person name="Oberbeckmann S."/>
            <person name="Bunk B."/>
            <person name="Jeske O."/>
            <person name="Meyerdierks A."/>
            <person name="Storesund J.E."/>
            <person name="Kallscheuer N."/>
            <person name="Luecker S."/>
            <person name="Lage O.M."/>
            <person name="Pohl T."/>
            <person name="Merkel B.J."/>
            <person name="Hornburger P."/>
            <person name="Mueller R.-W."/>
            <person name="Bruemmer F."/>
            <person name="Labrenz M."/>
            <person name="Spormann A.M."/>
            <person name="Op Den Camp H."/>
            <person name="Overmann J."/>
            <person name="Amann R."/>
            <person name="Jetten M.S.M."/>
            <person name="Mascher T."/>
            <person name="Medema M.H."/>
            <person name="Devos D.P."/>
            <person name="Kaster A.-K."/>
            <person name="Ovreas L."/>
            <person name="Rohde M."/>
            <person name="Galperin M.Y."/>
            <person name="Jogler C."/>
        </authorList>
    </citation>
    <scope>NUCLEOTIDE SEQUENCE [LARGE SCALE GENOMIC DNA]</scope>
    <source>
        <strain evidence="5 6">Pla22</strain>
    </source>
</reference>
<dbReference type="SUPFAM" id="SSF53335">
    <property type="entry name" value="S-adenosyl-L-methionine-dependent methyltransferases"/>
    <property type="match status" value="2"/>
</dbReference>
<dbReference type="Proteomes" id="UP000316598">
    <property type="component" value="Unassembled WGS sequence"/>
</dbReference>
<dbReference type="PANTHER" id="PTHR47816">
    <property type="entry name" value="RIBOSOMAL RNA SMALL SUBUNIT METHYLTRANSFERASE C"/>
    <property type="match status" value="1"/>
</dbReference>
<dbReference type="GO" id="GO:0052914">
    <property type="term" value="F:16S rRNA (guanine(1207)-N(2))-methyltransferase activity"/>
    <property type="evidence" value="ECO:0007669"/>
    <property type="project" value="UniProtKB-EC"/>
</dbReference>
<dbReference type="PANTHER" id="PTHR47816:SF4">
    <property type="entry name" value="RIBOSOMAL RNA SMALL SUBUNIT METHYLTRANSFERASE C"/>
    <property type="match status" value="1"/>
</dbReference>
<dbReference type="AlphaFoldDB" id="A0A5C5WWU3"/>
<comment type="caution">
    <text evidence="5">The sequence shown here is derived from an EMBL/GenBank/DDBJ whole genome shotgun (WGS) entry which is preliminary data.</text>
</comment>
<keyword evidence="2 5" id="KW-0808">Transferase</keyword>
<dbReference type="Gene3D" id="3.40.50.150">
    <property type="entry name" value="Vaccinia Virus protein VP39"/>
    <property type="match status" value="2"/>
</dbReference>
<dbReference type="EMBL" id="SJPI01000001">
    <property type="protein sequence ID" value="TWT54611.1"/>
    <property type="molecule type" value="Genomic_DNA"/>
</dbReference>
<dbReference type="EC" id="2.1.1.172" evidence="5"/>
<dbReference type="RefSeq" id="WP_146514629.1">
    <property type="nucleotide sequence ID" value="NZ_SJPI01000001.1"/>
</dbReference>
<keyword evidence="6" id="KW-1185">Reference proteome</keyword>
<dbReference type="InterPro" id="IPR007848">
    <property type="entry name" value="Small_mtfrase_dom"/>
</dbReference>
<accession>A0A5C5WWU3</accession>
<protein>
    <submittedName>
        <fullName evidence="5">Ribosomal RNA small subunit methyltransferase C</fullName>
        <ecNumber evidence="5">2.1.1.172</ecNumber>
    </submittedName>
</protein>
<proteinExistence type="predicted"/>
<dbReference type="Pfam" id="PF05175">
    <property type="entry name" value="MTS"/>
    <property type="match status" value="1"/>
</dbReference>
<evidence type="ECO:0000259" key="4">
    <source>
        <dbReference type="Pfam" id="PF05175"/>
    </source>
</evidence>
<keyword evidence="1 5" id="KW-0489">Methyltransferase</keyword>
<gene>
    <name evidence="5" type="primary">rsmC</name>
    <name evidence="5" type="ORF">Pla22_22610</name>
</gene>
<organism evidence="5 6">
    <name type="scientific">Rubripirellula amarantea</name>
    <dbReference type="NCBI Taxonomy" id="2527999"/>
    <lineage>
        <taxon>Bacteria</taxon>
        <taxon>Pseudomonadati</taxon>
        <taxon>Planctomycetota</taxon>
        <taxon>Planctomycetia</taxon>
        <taxon>Pirellulales</taxon>
        <taxon>Pirellulaceae</taxon>
        <taxon>Rubripirellula</taxon>
    </lineage>
</organism>
<evidence type="ECO:0000313" key="5">
    <source>
        <dbReference type="EMBL" id="TWT54611.1"/>
    </source>
</evidence>
<evidence type="ECO:0000256" key="1">
    <source>
        <dbReference type="ARBA" id="ARBA00022603"/>
    </source>
</evidence>
<dbReference type="InterPro" id="IPR046977">
    <property type="entry name" value="RsmC/RlmG"/>
</dbReference>
<dbReference type="InterPro" id="IPR029063">
    <property type="entry name" value="SAM-dependent_MTases_sf"/>
</dbReference>
<evidence type="ECO:0000256" key="3">
    <source>
        <dbReference type="ARBA" id="ARBA00022691"/>
    </source>
</evidence>